<dbReference type="EMBL" id="MU839020">
    <property type="protein sequence ID" value="KAK1764449.1"/>
    <property type="molecule type" value="Genomic_DNA"/>
</dbReference>
<name>A0AAJ0BWL2_9PEZI</name>
<feature type="region of interest" description="Disordered" evidence="1">
    <location>
        <begin position="80"/>
        <end position="162"/>
    </location>
</feature>
<feature type="compositionally biased region" description="Acidic residues" evidence="1">
    <location>
        <begin position="407"/>
        <end position="424"/>
    </location>
</feature>
<feature type="compositionally biased region" description="Acidic residues" evidence="1">
    <location>
        <begin position="359"/>
        <end position="370"/>
    </location>
</feature>
<evidence type="ECO:0000313" key="3">
    <source>
        <dbReference type="Proteomes" id="UP001244011"/>
    </source>
</evidence>
<feature type="region of interest" description="Disordered" evidence="1">
    <location>
        <begin position="333"/>
        <end position="431"/>
    </location>
</feature>
<protein>
    <submittedName>
        <fullName evidence="2">Uncharacterized protein</fullName>
    </submittedName>
</protein>
<dbReference type="GeneID" id="85305761"/>
<feature type="compositionally biased region" description="Low complexity" evidence="1">
    <location>
        <begin position="86"/>
        <end position="119"/>
    </location>
</feature>
<feature type="compositionally biased region" description="Polar residues" evidence="1">
    <location>
        <begin position="1"/>
        <end position="10"/>
    </location>
</feature>
<dbReference type="AlphaFoldDB" id="A0AAJ0BWL2"/>
<proteinExistence type="predicted"/>
<feature type="compositionally biased region" description="Polar residues" evidence="1">
    <location>
        <begin position="120"/>
        <end position="134"/>
    </location>
</feature>
<comment type="caution">
    <text evidence="2">The sequence shown here is derived from an EMBL/GenBank/DDBJ whole genome shotgun (WGS) entry which is preliminary data.</text>
</comment>
<keyword evidence="3" id="KW-1185">Reference proteome</keyword>
<reference evidence="2" key="1">
    <citation type="submission" date="2023-06" db="EMBL/GenBank/DDBJ databases">
        <title>Genome-scale phylogeny and comparative genomics of the fungal order Sordariales.</title>
        <authorList>
            <consortium name="Lawrence Berkeley National Laboratory"/>
            <person name="Hensen N."/>
            <person name="Bonometti L."/>
            <person name="Westerberg I."/>
            <person name="Brannstrom I.O."/>
            <person name="Guillou S."/>
            <person name="Cros-Aarteil S."/>
            <person name="Calhoun S."/>
            <person name="Haridas S."/>
            <person name="Kuo A."/>
            <person name="Mondo S."/>
            <person name="Pangilinan J."/>
            <person name="Riley R."/>
            <person name="Labutti K."/>
            <person name="Andreopoulos B."/>
            <person name="Lipzen A."/>
            <person name="Chen C."/>
            <person name="Yanf M."/>
            <person name="Daum C."/>
            <person name="Ng V."/>
            <person name="Clum A."/>
            <person name="Steindorff A."/>
            <person name="Ohm R."/>
            <person name="Martin F."/>
            <person name="Silar P."/>
            <person name="Natvig D."/>
            <person name="Lalanne C."/>
            <person name="Gautier V."/>
            <person name="Ament-Velasquez S.L."/>
            <person name="Kruys A."/>
            <person name="Hutchinson M.I."/>
            <person name="Powell A.J."/>
            <person name="Barry K."/>
            <person name="Miller A.N."/>
            <person name="Grigoriev I.V."/>
            <person name="Debuchy R."/>
            <person name="Gladieux P."/>
            <person name="Thoren M.H."/>
            <person name="Johannesson H."/>
        </authorList>
    </citation>
    <scope>NUCLEOTIDE SEQUENCE</scope>
    <source>
        <strain evidence="2">8032-3</strain>
    </source>
</reference>
<evidence type="ECO:0000256" key="1">
    <source>
        <dbReference type="SAM" id="MobiDB-lite"/>
    </source>
</evidence>
<feature type="region of interest" description="Disordered" evidence="1">
    <location>
        <begin position="1"/>
        <end position="35"/>
    </location>
</feature>
<dbReference type="Proteomes" id="UP001244011">
    <property type="component" value="Unassembled WGS sequence"/>
</dbReference>
<accession>A0AAJ0BWL2</accession>
<evidence type="ECO:0000313" key="2">
    <source>
        <dbReference type="EMBL" id="KAK1764449.1"/>
    </source>
</evidence>
<sequence>MVVQLETLSQGPFGKYGPSHYRDIPSDSDEEGKGFGADFFQRQTISDLKDGLSSKCSNHRSPHLHGSCKYAHEPVVAVMPTPLVKPPSNNSGSSPPTTPRSGESLASTESPTSPSTFSFKQLSPVANESFSFPSRQPGALRNTFKRRRPVTDVDGPNTASLGCKKRRLRRRLITSKLSQPFSLPATHVINREAAAMGDKRFLKLAALSAARRLHGATAPNPQHHHASPSSLLLRAAVINRFRLRVRNEAVERGDIKVADIAANAALLQQSHGLGLVVGARFPATSPATPVGLAIHAQRGPQQNLPRVLPSAAVEARLLSPGISPVRPIGCGPAGLRLPPSPRLRPIRSPELRTTRPPSDVEEEYEMDDGEVAFPNSEHDSRYDSSDEPDDVYADFELIFGGGAGDAESSDEEGEHYEDVMDELDGIPWRAR</sequence>
<gene>
    <name evidence="2" type="ORF">QBC33DRAFT_200035</name>
</gene>
<dbReference type="RefSeq" id="XP_060280662.1">
    <property type="nucleotide sequence ID" value="XM_060422574.1"/>
</dbReference>
<organism evidence="2 3">
    <name type="scientific">Phialemonium atrogriseum</name>
    <dbReference type="NCBI Taxonomy" id="1093897"/>
    <lineage>
        <taxon>Eukaryota</taxon>
        <taxon>Fungi</taxon>
        <taxon>Dikarya</taxon>
        <taxon>Ascomycota</taxon>
        <taxon>Pezizomycotina</taxon>
        <taxon>Sordariomycetes</taxon>
        <taxon>Sordariomycetidae</taxon>
        <taxon>Cephalothecales</taxon>
        <taxon>Cephalothecaceae</taxon>
        <taxon>Phialemonium</taxon>
    </lineage>
</organism>